<feature type="region of interest" description="Disordered" evidence="1">
    <location>
        <begin position="337"/>
        <end position="371"/>
    </location>
</feature>
<name>A0ABP1DHT6_9APHY</name>
<feature type="compositionally biased region" description="Polar residues" evidence="1">
    <location>
        <begin position="17"/>
        <end position="27"/>
    </location>
</feature>
<keyword evidence="2" id="KW-0812">Transmembrane</keyword>
<keyword evidence="4" id="KW-1185">Reference proteome</keyword>
<evidence type="ECO:0000256" key="2">
    <source>
        <dbReference type="SAM" id="Phobius"/>
    </source>
</evidence>
<feature type="compositionally biased region" description="Basic and acidic residues" evidence="1">
    <location>
        <begin position="1"/>
        <end position="11"/>
    </location>
</feature>
<gene>
    <name evidence="3" type="ORF">GFSPODELE1_LOCUS6344</name>
</gene>
<feature type="compositionally biased region" description="Low complexity" evidence="1">
    <location>
        <begin position="345"/>
        <end position="371"/>
    </location>
</feature>
<organism evidence="3 4">
    <name type="scientific">Somion occarium</name>
    <dbReference type="NCBI Taxonomy" id="3059160"/>
    <lineage>
        <taxon>Eukaryota</taxon>
        <taxon>Fungi</taxon>
        <taxon>Dikarya</taxon>
        <taxon>Basidiomycota</taxon>
        <taxon>Agaricomycotina</taxon>
        <taxon>Agaricomycetes</taxon>
        <taxon>Polyporales</taxon>
        <taxon>Cerrenaceae</taxon>
        <taxon>Somion</taxon>
    </lineage>
</organism>
<evidence type="ECO:0000313" key="3">
    <source>
        <dbReference type="EMBL" id="CAL1707391.1"/>
    </source>
</evidence>
<evidence type="ECO:0000313" key="4">
    <source>
        <dbReference type="Proteomes" id="UP001497453"/>
    </source>
</evidence>
<proteinExistence type="predicted"/>
<feature type="compositionally biased region" description="Polar residues" evidence="1">
    <location>
        <begin position="424"/>
        <end position="436"/>
    </location>
</feature>
<keyword evidence="2" id="KW-0472">Membrane</keyword>
<keyword evidence="2" id="KW-1133">Transmembrane helix</keyword>
<feature type="region of interest" description="Disordered" evidence="1">
    <location>
        <begin position="423"/>
        <end position="452"/>
    </location>
</feature>
<dbReference type="EMBL" id="OZ037947">
    <property type="protein sequence ID" value="CAL1707391.1"/>
    <property type="molecule type" value="Genomic_DNA"/>
</dbReference>
<dbReference type="Proteomes" id="UP001497453">
    <property type="component" value="Chromosome 4"/>
</dbReference>
<sequence>MPPPPKHDVRAKYNPINYASTPSPTTSRRQRHPRAALSLARRGMTAEDIPYPPPPYTPTVALHAATLAPGEKDPSIVSWPAEHAATNSHTGPLVGAILAVTVIVITAAAVLVVLVKSKRLRLPCFTSRTSRLRAMHLSSRRARGTKMAKRSTSVEEKAPLEDKINLYARVSQVPDYFDEDNAKPLSENAPTRHPIARRSHEMFVNSSADEKQLRRYSSPAVHDKKASTLAPGPHIARPFSLPPFDGEIPSPLLEQRIAELAQIRRMIITQEDLPVPEPPQPRPPIAQRASTISGLGIIHEELEVDIGSTPLSNFDYISFSTDHVPPQRLLSYIQQPQEEARLPTPRSSVSGSRPMSSIHSEPMSLDSLDSGSSMAETDVVEEDVGEVRMAHTHSVEIKKGVLVSLNSTISQFVVSSKRNSSSSYATIERNSVQQRGQSHKENQPKIQTRPSEDTFRRTITDFPSPPPMLSPITASSFTFLAEIEKGLGGGVFDYRNSSVPQRSTKENQLLALAEALKH</sequence>
<reference evidence="4" key="1">
    <citation type="submission" date="2024-04" db="EMBL/GenBank/DDBJ databases">
        <authorList>
            <person name="Shaw F."/>
            <person name="Minotto A."/>
        </authorList>
    </citation>
    <scope>NUCLEOTIDE SEQUENCE [LARGE SCALE GENOMIC DNA]</scope>
</reference>
<accession>A0ABP1DHT6</accession>
<protein>
    <submittedName>
        <fullName evidence="3">Uncharacterized protein</fullName>
    </submittedName>
</protein>
<feature type="region of interest" description="Disordered" evidence="1">
    <location>
        <begin position="1"/>
        <end position="33"/>
    </location>
</feature>
<evidence type="ECO:0000256" key="1">
    <source>
        <dbReference type="SAM" id="MobiDB-lite"/>
    </source>
</evidence>
<feature type="transmembrane region" description="Helical" evidence="2">
    <location>
        <begin position="93"/>
        <end position="115"/>
    </location>
</feature>